<comment type="caution">
    <text evidence="1">The sequence shown here is derived from an EMBL/GenBank/DDBJ whole genome shotgun (WGS) entry which is preliminary data.</text>
</comment>
<sequence>MMAVLNCPESLVPESNPNPTEKDLHHKCNEEETSSSGCDDSGDDCPQGFFRRSIQQKIQYRPCTKNQQCSILRINRNRCQYCRLKKCIAVGMSRDAVRFGRVPKREKARILAAMQQSSNSRSLEKAVTAELEDEQRLLATVVRAHIDTCDFTRDKVEPMLARAREQPSYTACPPTLACPLNPNPQPLTGQQELLQDFSKRFSPAIRGVVEFAKRIPGFSLLAQDDQVTLLKAGVFEVLLVRLACMFDAQTASMVCLNGQVLKRDAIHNSSNARFLMDSMFDFAERMNSLRLSDAEIGLFCSVVVIAADRPGLRNTELIEKMHNKLKSALQSVVNQNHPAQTDILHELMKKVPDLRTLNTLHSEKLLAFKMTEQQQMMQQQQQSWGSPIEEESSSKSPAASSWSSSSDVTMDEAKSPLGSVSSTESMCSGEMVTINDYHHHHHQPHHVSTNVTNAPLLAATLSGGICPHRHRANSGSTSSSGDDELAATSHLIHNGLTITPVSKPQHPRFRKLDSPSDSGIESGTEKLDKPSAPTSVCSSPRSSVEDHHIVEDMPVLKRVLQAPPLYDTNSLMDEAYKPHKKFRALRNKDSAEAEPIVVVSQPSQLHNQLMATTTQSSTLSSTHSTLAKSLMEGPRMTAEQMKRTDIIHNFIMRGEASPHVSATPTACPYKPAGSLLQPAWATSVITTTSRQQSQILNNTTPPPQSQQPQQQQQQPQSIPQTQTDYTRIYIHPQSPHSTSPAPPQVRSPVSPSSTLLSLEPKIELQLEIPDSQQPLNLSKKSPSPSPRPLRVVKLEV</sequence>
<proteinExistence type="predicted"/>
<keyword evidence="1" id="KW-0675">Receptor</keyword>
<reference evidence="1" key="1">
    <citation type="submission" date="2022-04" db="EMBL/GenBank/DDBJ databases">
        <title>Chromosome-scale genome assembly of Holotrichia oblita Faldermann.</title>
        <authorList>
            <person name="Rongchong L."/>
        </authorList>
    </citation>
    <scope>NUCLEOTIDE SEQUENCE</scope>
    <source>
        <strain evidence="1">81SQS9</strain>
    </source>
</reference>
<evidence type="ECO:0000313" key="1">
    <source>
        <dbReference type="EMBL" id="KAI4460861.1"/>
    </source>
</evidence>
<dbReference type="EMBL" id="CM043019">
    <property type="protein sequence ID" value="KAI4460861.1"/>
    <property type="molecule type" value="Genomic_DNA"/>
</dbReference>
<dbReference type="Proteomes" id="UP001056778">
    <property type="component" value="Chromosome 5"/>
</dbReference>
<name>A0ACB9T221_HOLOL</name>
<accession>A0ACB9T221</accession>
<gene>
    <name evidence="1" type="ORF">MML48_5g00008479</name>
</gene>
<keyword evidence="2" id="KW-1185">Reference proteome</keyword>
<evidence type="ECO:0000313" key="2">
    <source>
        <dbReference type="Proteomes" id="UP001056778"/>
    </source>
</evidence>
<organism evidence="1 2">
    <name type="scientific">Holotrichia oblita</name>
    <name type="common">Chafer beetle</name>
    <dbReference type="NCBI Taxonomy" id="644536"/>
    <lineage>
        <taxon>Eukaryota</taxon>
        <taxon>Metazoa</taxon>
        <taxon>Ecdysozoa</taxon>
        <taxon>Arthropoda</taxon>
        <taxon>Hexapoda</taxon>
        <taxon>Insecta</taxon>
        <taxon>Pterygota</taxon>
        <taxon>Neoptera</taxon>
        <taxon>Endopterygota</taxon>
        <taxon>Coleoptera</taxon>
        <taxon>Polyphaga</taxon>
        <taxon>Scarabaeiformia</taxon>
        <taxon>Scarabaeidae</taxon>
        <taxon>Melolonthinae</taxon>
        <taxon>Holotrichia</taxon>
    </lineage>
</organism>
<protein>
    <submittedName>
        <fullName evidence="1">Nuclear hormone receptor</fullName>
    </submittedName>
</protein>